<protein>
    <submittedName>
        <fullName evidence="2">Uncharacterized protein</fullName>
    </submittedName>
</protein>
<evidence type="ECO:0000256" key="1">
    <source>
        <dbReference type="SAM" id="MobiDB-lite"/>
    </source>
</evidence>
<organism evidence="2 4">
    <name type="scientific">Rotaria magnacalcarata</name>
    <dbReference type="NCBI Taxonomy" id="392030"/>
    <lineage>
        <taxon>Eukaryota</taxon>
        <taxon>Metazoa</taxon>
        <taxon>Spiralia</taxon>
        <taxon>Gnathifera</taxon>
        <taxon>Rotifera</taxon>
        <taxon>Eurotatoria</taxon>
        <taxon>Bdelloidea</taxon>
        <taxon>Philodinida</taxon>
        <taxon>Philodinidae</taxon>
        <taxon>Rotaria</taxon>
    </lineage>
</organism>
<sequence>MGSVIEYKNWVEESPTIENSKQPKIIHKEQQDIKWPLPPRGNEDKFQFQWPADPKRYSVGNAYDVKVPSKVKSIRKQLVNQKNRQEKQKSSALEKKNASLHDSANVQSTMNTTSFTCVKLSSSYQIDTLMSNLTDIQASLDVNVIYRLEQVSKETETVIQRIVDDPTIQQDELLKYGEQRQMIYDELHREWFHKYIVMRSMNDSQSN</sequence>
<dbReference type="AlphaFoldDB" id="A0A816PIW7"/>
<dbReference type="Proteomes" id="UP000663824">
    <property type="component" value="Unassembled WGS sequence"/>
</dbReference>
<reference evidence="2" key="1">
    <citation type="submission" date="2021-02" db="EMBL/GenBank/DDBJ databases">
        <authorList>
            <person name="Nowell W R."/>
        </authorList>
    </citation>
    <scope>NUCLEOTIDE SEQUENCE</scope>
</reference>
<accession>A0A816PIW7</accession>
<dbReference type="Proteomes" id="UP000676336">
    <property type="component" value="Unassembled WGS sequence"/>
</dbReference>
<proteinExistence type="predicted"/>
<name>A0A816PIW7_9BILA</name>
<dbReference type="EMBL" id="CAJNRE010005762">
    <property type="protein sequence ID" value="CAF2049374.1"/>
    <property type="molecule type" value="Genomic_DNA"/>
</dbReference>
<evidence type="ECO:0000313" key="2">
    <source>
        <dbReference type="EMBL" id="CAF2049374.1"/>
    </source>
</evidence>
<comment type="caution">
    <text evidence="2">The sequence shown here is derived from an EMBL/GenBank/DDBJ whole genome shotgun (WGS) entry which is preliminary data.</text>
</comment>
<evidence type="ECO:0000313" key="3">
    <source>
        <dbReference type="EMBL" id="CAF3834473.1"/>
    </source>
</evidence>
<dbReference type="EMBL" id="CAJOBI010000606">
    <property type="protein sequence ID" value="CAF3834473.1"/>
    <property type="molecule type" value="Genomic_DNA"/>
</dbReference>
<feature type="region of interest" description="Disordered" evidence="1">
    <location>
        <begin position="79"/>
        <end position="105"/>
    </location>
</feature>
<evidence type="ECO:0000313" key="4">
    <source>
        <dbReference type="Proteomes" id="UP000663824"/>
    </source>
</evidence>
<feature type="compositionally biased region" description="Basic and acidic residues" evidence="1">
    <location>
        <begin position="83"/>
        <end position="99"/>
    </location>
</feature>
<gene>
    <name evidence="2" type="ORF">MBJ925_LOCUS12725</name>
    <name evidence="3" type="ORF">SMN809_LOCUS3065</name>
</gene>